<dbReference type="HOGENOM" id="CLU_132858_2_0_1"/>
<dbReference type="PANTHER" id="PTHR28498">
    <property type="entry name" value="ZINC FINGER SWIM DOMAIN-CONTAINING PROTEIN 7"/>
    <property type="match status" value="1"/>
</dbReference>
<evidence type="ECO:0000259" key="2">
    <source>
        <dbReference type="PROSITE" id="PS50966"/>
    </source>
</evidence>
<keyword evidence="1" id="KW-0479">Metal-binding</keyword>
<dbReference type="eggNOG" id="ENOG502RZB5">
    <property type="taxonomic scope" value="Eukaryota"/>
</dbReference>
<evidence type="ECO:0000313" key="4">
    <source>
        <dbReference type="Proteomes" id="UP000001593"/>
    </source>
</evidence>
<dbReference type="InterPro" id="IPR007527">
    <property type="entry name" value="Znf_SWIM"/>
</dbReference>
<keyword evidence="1" id="KW-0863">Zinc-finger</keyword>
<dbReference type="STRING" id="45351.A7ST66"/>
<dbReference type="GO" id="GO:0097196">
    <property type="term" value="C:Shu complex"/>
    <property type="evidence" value="ECO:0000318"/>
    <property type="project" value="GO_Central"/>
</dbReference>
<accession>A7ST66</accession>
<keyword evidence="1" id="KW-0862">Zinc</keyword>
<dbReference type="AlphaFoldDB" id="A7ST66"/>
<dbReference type="GO" id="GO:0000724">
    <property type="term" value="P:double-strand break repair via homologous recombination"/>
    <property type="evidence" value="ECO:0000318"/>
    <property type="project" value="GO_Central"/>
</dbReference>
<dbReference type="Proteomes" id="UP000001593">
    <property type="component" value="Unassembled WGS sequence"/>
</dbReference>
<dbReference type="PROSITE" id="PS50966">
    <property type="entry name" value="ZF_SWIM"/>
    <property type="match status" value="1"/>
</dbReference>
<feature type="non-terminal residue" evidence="3">
    <location>
        <position position="1"/>
    </location>
</feature>
<dbReference type="PhylomeDB" id="A7ST66"/>
<dbReference type="Pfam" id="PF04434">
    <property type="entry name" value="SWIM"/>
    <property type="match status" value="1"/>
</dbReference>
<reference evidence="3 4" key="1">
    <citation type="journal article" date="2007" name="Science">
        <title>Sea anemone genome reveals ancestral eumetazoan gene repertoire and genomic organization.</title>
        <authorList>
            <person name="Putnam N.H."/>
            <person name="Srivastava M."/>
            <person name="Hellsten U."/>
            <person name="Dirks B."/>
            <person name="Chapman J."/>
            <person name="Salamov A."/>
            <person name="Terry A."/>
            <person name="Shapiro H."/>
            <person name="Lindquist E."/>
            <person name="Kapitonov V.V."/>
            <person name="Jurka J."/>
            <person name="Genikhovich G."/>
            <person name="Grigoriev I.V."/>
            <person name="Lucas S.M."/>
            <person name="Steele R.E."/>
            <person name="Finnerty J.R."/>
            <person name="Technau U."/>
            <person name="Martindale M.Q."/>
            <person name="Rokhsar D.S."/>
        </authorList>
    </citation>
    <scope>NUCLEOTIDE SEQUENCE [LARGE SCALE GENOMIC DNA]</scope>
    <source>
        <strain evidence="4">CH2 X CH6</strain>
    </source>
</reference>
<dbReference type="InParanoid" id="A7ST66"/>
<dbReference type="KEGG" id="nve:5504285"/>
<dbReference type="PANTHER" id="PTHR28498:SF1">
    <property type="entry name" value="ZINC FINGER SWIM DOMAIN-CONTAINING PROTEIN 7"/>
    <property type="match status" value="1"/>
</dbReference>
<protein>
    <recommendedName>
        <fullName evidence="2">SWIM-type domain-containing protein</fullName>
    </recommendedName>
</protein>
<feature type="domain" description="SWIM-type" evidence="2">
    <location>
        <begin position="76"/>
        <end position="114"/>
    </location>
</feature>
<proteinExistence type="predicted"/>
<dbReference type="OMA" id="YTCYTSC"/>
<evidence type="ECO:0000256" key="1">
    <source>
        <dbReference type="PROSITE-ProRule" id="PRU00325"/>
    </source>
</evidence>
<name>A7ST66_NEMVE</name>
<evidence type="ECO:0000313" key="3">
    <source>
        <dbReference type="EMBL" id="EDO33107.1"/>
    </source>
</evidence>
<sequence>MSLRLPRIAEQLFKEVRLCKLHHEMLTDELMSALYFVFHEPVLHGLDLVDRRSITKLVSPSGRTIYQVIGSAGQMYTCLLSSDYCTCPSYTYTVLVKMDSILCKHLLAAHLAEALGNIKEKRVLDHEVMTFTTQDF</sequence>
<keyword evidence="4" id="KW-1185">Reference proteome</keyword>
<dbReference type="EMBL" id="DS469790">
    <property type="protein sequence ID" value="EDO33107.1"/>
    <property type="molecule type" value="Genomic_DNA"/>
</dbReference>
<organism evidence="3 4">
    <name type="scientific">Nematostella vectensis</name>
    <name type="common">Starlet sea anemone</name>
    <dbReference type="NCBI Taxonomy" id="45351"/>
    <lineage>
        <taxon>Eukaryota</taxon>
        <taxon>Metazoa</taxon>
        <taxon>Cnidaria</taxon>
        <taxon>Anthozoa</taxon>
        <taxon>Hexacorallia</taxon>
        <taxon>Actiniaria</taxon>
        <taxon>Edwardsiidae</taxon>
        <taxon>Nematostella</taxon>
    </lineage>
</organism>
<gene>
    <name evidence="3" type="ORF">NEMVEDRAFT_v1g217113</name>
</gene>
<dbReference type="GO" id="GO:0008270">
    <property type="term" value="F:zinc ion binding"/>
    <property type="evidence" value="ECO:0007669"/>
    <property type="project" value="UniProtKB-KW"/>
</dbReference>